<keyword evidence="4 6" id="KW-1133">Transmembrane helix</keyword>
<name>A0ABS6VYD0_9FLAO</name>
<dbReference type="RefSeq" id="WP_219038882.1">
    <property type="nucleotide sequence ID" value="NZ_JAHWDF010000002.1"/>
</dbReference>
<feature type="transmembrane region" description="Helical" evidence="6">
    <location>
        <begin position="6"/>
        <end position="25"/>
    </location>
</feature>
<proteinExistence type="inferred from homology"/>
<feature type="transmembrane region" description="Helical" evidence="6">
    <location>
        <begin position="46"/>
        <end position="63"/>
    </location>
</feature>
<feature type="transmembrane region" description="Helical" evidence="6">
    <location>
        <begin position="69"/>
        <end position="89"/>
    </location>
</feature>
<dbReference type="PANTHER" id="PTHR43461">
    <property type="entry name" value="TRANSMEMBRANE PROTEIN 256"/>
    <property type="match status" value="1"/>
</dbReference>
<comment type="caution">
    <text evidence="7">The sequence shown here is derived from an EMBL/GenBank/DDBJ whole genome shotgun (WGS) entry which is preliminary data.</text>
</comment>
<evidence type="ECO:0000256" key="2">
    <source>
        <dbReference type="ARBA" id="ARBA00009694"/>
    </source>
</evidence>
<protein>
    <submittedName>
        <fullName evidence="7">DUF423 domain-containing protein</fullName>
    </submittedName>
</protein>
<comment type="similarity">
    <text evidence="2">Belongs to the UPF0382 family.</text>
</comment>
<evidence type="ECO:0000313" key="7">
    <source>
        <dbReference type="EMBL" id="MBW2960595.1"/>
    </source>
</evidence>
<dbReference type="InterPro" id="IPR006696">
    <property type="entry name" value="DUF423"/>
</dbReference>
<comment type="subcellular location">
    <subcellularLocation>
        <location evidence="1">Membrane</location>
        <topology evidence="1">Multi-pass membrane protein</topology>
    </subcellularLocation>
</comment>
<keyword evidence="3 6" id="KW-0812">Transmembrane</keyword>
<evidence type="ECO:0000256" key="5">
    <source>
        <dbReference type="ARBA" id="ARBA00023136"/>
    </source>
</evidence>
<evidence type="ECO:0000256" key="4">
    <source>
        <dbReference type="ARBA" id="ARBA00022989"/>
    </source>
</evidence>
<sequence>MIKEITLVAGALFGILAIVLGAFAAHALKKKFTEEQLKSFETGVKYQMYHAILLVIIGLNFPLVNTLELVMVAFIIIGVVLFSFSIYGLCISSSNGNKIKVLGPITPLGGLCLIIGWVLMLVVFLDYGKYLGA</sequence>
<dbReference type="Proteomes" id="UP000719267">
    <property type="component" value="Unassembled WGS sequence"/>
</dbReference>
<evidence type="ECO:0000256" key="3">
    <source>
        <dbReference type="ARBA" id="ARBA00022692"/>
    </source>
</evidence>
<evidence type="ECO:0000256" key="6">
    <source>
        <dbReference type="SAM" id="Phobius"/>
    </source>
</evidence>
<dbReference type="EMBL" id="JAHWDF010000002">
    <property type="protein sequence ID" value="MBW2960595.1"/>
    <property type="molecule type" value="Genomic_DNA"/>
</dbReference>
<keyword evidence="8" id="KW-1185">Reference proteome</keyword>
<feature type="transmembrane region" description="Helical" evidence="6">
    <location>
        <begin position="101"/>
        <end position="125"/>
    </location>
</feature>
<organism evidence="7 8">
    <name type="scientific">Mesonia aestuariivivens</name>
    <dbReference type="NCBI Taxonomy" id="2796128"/>
    <lineage>
        <taxon>Bacteria</taxon>
        <taxon>Pseudomonadati</taxon>
        <taxon>Bacteroidota</taxon>
        <taxon>Flavobacteriia</taxon>
        <taxon>Flavobacteriales</taxon>
        <taxon>Flavobacteriaceae</taxon>
        <taxon>Mesonia</taxon>
    </lineage>
</organism>
<gene>
    <name evidence="7" type="ORF">KW502_02120</name>
</gene>
<dbReference type="Pfam" id="PF04241">
    <property type="entry name" value="DUF423"/>
    <property type="match status" value="1"/>
</dbReference>
<evidence type="ECO:0000256" key="1">
    <source>
        <dbReference type="ARBA" id="ARBA00004141"/>
    </source>
</evidence>
<keyword evidence="5 6" id="KW-0472">Membrane</keyword>
<dbReference type="PANTHER" id="PTHR43461:SF1">
    <property type="entry name" value="TRANSMEMBRANE PROTEIN 256"/>
    <property type="match status" value="1"/>
</dbReference>
<accession>A0ABS6VYD0</accession>
<reference evidence="7 8" key="1">
    <citation type="submission" date="2021-07" db="EMBL/GenBank/DDBJ databases">
        <title>Mesonia aestuariivivens sp. nov., isolated from a tidal flat.</title>
        <authorList>
            <person name="Kim Y.-O."/>
            <person name="Yoon J.-H."/>
        </authorList>
    </citation>
    <scope>NUCLEOTIDE SEQUENCE [LARGE SCALE GENOMIC DNA]</scope>
    <source>
        <strain evidence="7 8">JHPTF-M18</strain>
    </source>
</reference>
<evidence type="ECO:0000313" key="8">
    <source>
        <dbReference type="Proteomes" id="UP000719267"/>
    </source>
</evidence>